<dbReference type="Pfam" id="PF02205">
    <property type="entry name" value="WH2"/>
    <property type="match status" value="1"/>
</dbReference>
<dbReference type="Gene3D" id="6.10.280.150">
    <property type="match status" value="2"/>
</dbReference>
<dbReference type="GO" id="GO:2000601">
    <property type="term" value="P:positive regulation of Arp2/3 complex-mediated actin nucleation"/>
    <property type="evidence" value="ECO:0007669"/>
    <property type="project" value="TreeGrafter"/>
</dbReference>
<feature type="compositionally biased region" description="Pro residues" evidence="3">
    <location>
        <begin position="456"/>
        <end position="465"/>
    </location>
</feature>
<dbReference type="VEuPathDB" id="VectorBase:SSCA006872"/>
<dbReference type="PROSITE" id="PS51082">
    <property type="entry name" value="WH2"/>
    <property type="match status" value="1"/>
</dbReference>
<organism evidence="4 5">
    <name type="scientific">Sarcoptes scabiei</name>
    <name type="common">Itch mite</name>
    <name type="synonym">Acarus scabiei</name>
    <dbReference type="NCBI Taxonomy" id="52283"/>
    <lineage>
        <taxon>Eukaryota</taxon>
        <taxon>Metazoa</taxon>
        <taxon>Ecdysozoa</taxon>
        <taxon>Arthropoda</taxon>
        <taxon>Chelicerata</taxon>
        <taxon>Arachnida</taxon>
        <taxon>Acari</taxon>
        <taxon>Acariformes</taxon>
        <taxon>Sarcoptiformes</taxon>
        <taxon>Astigmata</taxon>
        <taxon>Psoroptidia</taxon>
        <taxon>Sarcoptoidea</taxon>
        <taxon>Sarcoptidae</taxon>
        <taxon>Sarcoptinae</taxon>
        <taxon>Sarcoptes</taxon>
    </lineage>
</organism>
<dbReference type="Proteomes" id="UP000616769">
    <property type="component" value="Unassembled WGS sequence"/>
</dbReference>
<accession>A0A132A4C1</accession>
<feature type="compositionally biased region" description="Basic residues" evidence="3">
    <location>
        <begin position="213"/>
        <end position="223"/>
    </location>
</feature>
<feature type="region of interest" description="Disordered" evidence="3">
    <location>
        <begin position="192"/>
        <end position="223"/>
    </location>
</feature>
<keyword evidence="2" id="KW-0963">Cytoplasm</keyword>
<evidence type="ECO:0000256" key="1">
    <source>
        <dbReference type="ARBA" id="ARBA00006993"/>
    </source>
</evidence>
<keyword evidence="2" id="KW-0009">Actin-binding</keyword>
<feature type="compositionally biased region" description="Polar residues" evidence="3">
    <location>
        <begin position="372"/>
        <end position="402"/>
    </location>
</feature>
<dbReference type="PANTHER" id="PTHR12902">
    <property type="entry name" value="WASP-1"/>
    <property type="match status" value="1"/>
</dbReference>
<dbReference type="PANTHER" id="PTHR12902:SF1">
    <property type="entry name" value="WISKOTT-ALDRICH SYNDROME PROTEIN FAMILY MEMBER"/>
    <property type="match status" value="1"/>
</dbReference>
<dbReference type="EMBL" id="JXLN01010423">
    <property type="protein sequence ID" value="KPM05699.1"/>
    <property type="molecule type" value="Genomic_DNA"/>
</dbReference>
<dbReference type="GO" id="GO:0005856">
    <property type="term" value="C:cytoskeleton"/>
    <property type="evidence" value="ECO:0007669"/>
    <property type="project" value="UniProtKB-SubCell"/>
</dbReference>
<dbReference type="AlphaFoldDB" id="A0A132A4C1"/>
<evidence type="ECO:0000313" key="5">
    <source>
        <dbReference type="Proteomes" id="UP000616769"/>
    </source>
</evidence>
<feature type="region of interest" description="Disordered" evidence="3">
    <location>
        <begin position="358"/>
        <end position="518"/>
    </location>
</feature>
<name>A0A132A4C1_SARSC</name>
<dbReference type="GO" id="GO:0034237">
    <property type="term" value="F:protein kinase A regulatory subunit binding"/>
    <property type="evidence" value="ECO:0007669"/>
    <property type="project" value="TreeGrafter"/>
</dbReference>
<dbReference type="InterPro" id="IPR028288">
    <property type="entry name" value="SCAR/WAVE_fam"/>
</dbReference>
<proteinExistence type="inferred from homology"/>
<dbReference type="GO" id="GO:0003779">
    <property type="term" value="F:actin binding"/>
    <property type="evidence" value="ECO:0007669"/>
    <property type="project" value="UniProtKB-UniRule"/>
</dbReference>
<dbReference type="OrthoDB" id="1060785at2759"/>
<comment type="subunit">
    <text evidence="2">Binds actin and the Arp2/3 complex.</text>
</comment>
<keyword evidence="2" id="KW-0206">Cytoskeleton</keyword>
<evidence type="ECO:0000313" key="4">
    <source>
        <dbReference type="EMBL" id="KPM05699.1"/>
    </source>
</evidence>
<protein>
    <recommendedName>
        <fullName evidence="2">Wiskott-Aldrich syndrome protein family member</fullName>
        <shortName evidence="2">WASP family protein member</shortName>
    </recommendedName>
</protein>
<comment type="subcellular location">
    <subcellularLocation>
        <location evidence="2">Cytoplasm</location>
        <location evidence="2">Cytoskeleton</location>
    </subcellularLocation>
</comment>
<sequence>MPLEQRVIQPIYVSRGCFNNYQGQNTVKVPNELECVTNGTLGNIIRQLSSLSKHAENLFGCLLDNLGSMLQRSTDLNTRIENLTNHVERLDACNDYGEAYQNRNGHQANRLGNKSSSSMHRANGIDQFDQQVVARNTIPDSLREVYENCDPPPSLDKLNPFRDDNINGLKLYTNPNYFFELWRKEMLQEKSSKTKIPRTKQSDNIHNSGGSGKFKKSRAQSKIHNHLSDNNSYSQQLPPSSINSNQIENQNLIYNQHPNQPVPQQHYQYSGLYNQHSNDQIEILTAKMNSTDLYGSGHTVIEGSYIDPNNYHHHYVKHQYNATNIKSSGHMVTGQTMFQNQSRPNSLDLQQQNLYNQNYNSINNPKNSQNQYGPGSTALQQNPSQHSPSATLTPTRRFSGTQVARPSAAPPAPPTAGNSAPNSVPGTPLQKKTTVINGQEVEMRGSPSKVINRDSLPPPPAPPSSQPSNGMNAEIDLPDAALPPPPPPPPNFNGISNNNFTSPLPPPPPPEIGNAPLQNNQFKVAGKPTAEELKSVVLKKIDVNSCNQNQSDPANDVRSNLLAAIRHGIKLKRVEESRQREVEQNGPLHDVASILARRVAMELSDSDGDGVDGENGGDSDAWDDDNCFQQLYLGLLTWNETRPTFEFWKFNFAAFVKNRLGE</sequence>
<feature type="compositionally biased region" description="Low complexity" evidence="3">
    <location>
        <begin position="358"/>
        <end position="371"/>
    </location>
</feature>
<evidence type="ECO:0000256" key="2">
    <source>
        <dbReference type="RuleBase" id="RU367034"/>
    </source>
</evidence>
<dbReference type="GO" id="GO:0071933">
    <property type="term" value="F:Arp2/3 complex binding"/>
    <property type="evidence" value="ECO:0007669"/>
    <property type="project" value="TreeGrafter"/>
</dbReference>
<comment type="function">
    <text evidence="2">Downstream effector molecule involved in the transmission of signals from tyrosine kinase receptors and small GTPases to the actin cytoskeleton. Promotes formation of actin filaments. Part of the WAVE complex that regulates lamellipodia formation. The WAVE complex regulates actin filament reorganization via its interaction with the Arp2/3 complex.</text>
</comment>
<dbReference type="Gene3D" id="1.20.5.340">
    <property type="match status" value="1"/>
</dbReference>
<feature type="compositionally biased region" description="Pro residues" evidence="3">
    <location>
        <begin position="481"/>
        <end position="491"/>
    </location>
</feature>
<gene>
    <name evidence="4" type="ORF">QR98_0041680</name>
</gene>
<feature type="compositionally biased region" description="Polar residues" evidence="3">
    <location>
        <begin position="493"/>
        <end position="502"/>
    </location>
</feature>
<dbReference type="InterPro" id="IPR003124">
    <property type="entry name" value="WH2_dom"/>
</dbReference>
<evidence type="ECO:0000256" key="3">
    <source>
        <dbReference type="SAM" id="MobiDB-lite"/>
    </source>
</evidence>
<comment type="similarity">
    <text evidence="1 2">Belongs to the SCAR/WAVE family.</text>
</comment>
<dbReference type="GO" id="GO:0030036">
    <property type="term" value="P:actin cytoskeleton organization"/>
    <property type="evidence" value="ECO:0007669"/>
    <property type="project" value="UniProtKB-UniRule"/>
</dbReference>
<dbReference type="GO" id="GO:0031209">
    <property type="term" value="C:SCAR complex"/>
    <property type="evidence" value="ECO:0007669"/>
    <property type="project" value="TreeGrafter"/>
</dbReference>
<comment type="caution">
    <text evidence="4">The sequence shown here is derived from an EMBL/GenBank/DDBJ whole genome shotgun (WGS) entry which is preliminary data.</text>
</comment>
<reference evidence="4 5" key="1">
    <citation type="journal article" date="2015" name="Parasit. Vectors">
        <title>Draft genome of the scabies mite.</title>
        <authorList>
            <person name="Rider S.D.Jr."/>
            <person name="Morgan M.S."/>
            <person name="Arlian L.G."/>
        </authorList>
    </citation>
    <scope>NUCLEOTIDE SEQUENCE [LARGE SCALE GENOMIC DNA]</scope>
    <source>
        <strain evidence="4">Arlian Lab</strain>
    </source>
</reference>